<proteinExistence type="predicted"/>
<dbReference type="RefSeq" id="WP_211422594.1">
    <property type="nucleotide sequence ID" value="NZ_CP072642.1"/>
</dbReference>
<reference evidence="1 2" key="1">
    <citation type="submission" date="2021-03" db="EMBL/GenBank/DDBJ databases">
        <title>Genomic and phenotypic characterization of Chloracidobacterium isolates provides evidence for multiple species.</title>
        <authorList>
            <person name="Saini M.K."/>
            <person name="Costas A.M.G."/>
            <person name="Tank M."/>
            <person name="Bryant D.A."/>
        </authorList>
    </citation>
    <scope>NUCLEOTIDE SEQUENCE [LARGE SCALE GENOMIC DNA]</scope>
    <source>
        <strain evidence="1 2">N</strain>
    </source>
</reference>
<evidence type="ECO:0000313" key="1">
    <source>
        <dbReference type="EMBL" id="QUV94291.1"/>
    </source>
</evidence>
<gene>
    <name evidence="1" type="ORF">J8C05_02250</name>
</gene>
<dbReference type="EMBL" id="CP072642">
    <property type="protein sequence ID" value="QUV94291.1"/>
    <property type="molecule type" value="Genomic_DNA"/>
</dbReference>
<sequence>MAGWLLAGVVPVLSQEDDPETLPEKSPNWTERTGARAAFVADAGLAALRTTPGPGGDLKQRLRVGRRVYVLGGRRVVEDRVYVFVAVTRRTRGWMDRRALVRPAQPGDDARLLALIRAETGGYERLRLCRLFENLFRRSPQLPTVLLLLGETAEAEAPLIYRRAERRVSQRAAAGNADVRAYFDDEPALDRYNRLGVKFRYDAVRKAYRYDGAAYRRLVQQYPRAPEAEIARQRLAGF</sequence>
<evidence type="ECO:0008006" key="3">
    <source>
        <dbReference type="Google" id="ProtNLM"/>
    </source>
</evidence>
<evidence type="ECO:0000313" key="2">
    <source>
        <dbReference type="Proteomes" id="UP000677668"/>
    </source>
</evidence>
<keyword evidence="2" id="KW-1185">Reference proteome</keyword>
<name>A0ABX8B5D0_9BACT</name>
<organism evidence="1 2">
    <name type="scientific">Chloracidobacterium sp. N</name>
    <dbReference type="NCBI Taxonomy" id="2821540"/>
    <lineage>
        <taxon>Bacteria</taxon>
        <taxon>Pseudomonadati</taxon>
        <taxon>Acidobacteriota</taxon>
        <taxon>Terriglobia</taxon>
        <taxon>Terriglobales</taxon>
        <taxon>Acidobacteriaceae</taxon>
        <taxon>Chloracidobacterium</taxon>
        <taxon>Chloracidobacterium aggregatum</taxon>
    </lineage>
</organism>
<dbReference type="Proteomes" id="UP000677668">
    <property type="component" value="Chromosome 1"/>
</dbReference>
<protein>
    <recommendedName>
        <fullName evidence="3">SH3b domain-containing protein</fullName>
    </recommendedName>
</protein>
<accession>A0ABX8B5D0</accession>